<protein>
    <submittedName>
        <fullName evidence="2">Uncharacterized protein</fullName>
    </submittedName>
</protein>
<evidence type="ECO:0000313" key="3">
    <source>
        <dbReference type="Proteomes" id="UP000198806"/>
    </source>
</evidence>
<name>A0A1I5H6J3_9FIRM</name>
<feature type="transmembrane region" description="Helical" evidence="1">
    <location>
        <begin position="12"/>
        <end position="34"/>
    </location>
</feature>
<dbReference type="OrthoDB" id="2065791at2"/>
<accession>A0A1I5H6J3</accession>
<gene>
    <name evidence="2" type="ORF">SAMN04489757_12630</name>
</gene>
<proteinExistence type="predicted"/>
<keyword evidence="1" id="KW-0812">Transmembrane</keyword>
<keyword evidence="1" id="KW-0472">Membrane</keyword>
<evidence type="ECO:0000256" key="1">
    <source>
        <dbReference type="SAM" id="Phobius"/>
    </source>
</evidence>
<dbReference type="STRING" id="1527.SAMN04489757_12630"/>
<organism evidence="2 3">
    <name type="scientific">Anaerocolumna aminovalerica</name>
    <dbReference type="NCBI Taxonomy" id="1527"/>
    <lineage>
        <taxon>Bacteria</taxon>
        <taxon>Bacillati</taxon>
        <taxon>Bacillota</taxon>
        <taxon>Clostridia</taxon>
        <taxon>Lachnospirales</taxon>
        <taxon>Lachnospiraceae</taxon>
        <taxon>Anaerocolumna</taxon>
    </lineage>
</organism>
<dbReference type="AlphaFoldDB" id="A0A1I5H6J3"/>
<evidence type="ECO:0000313" key="2">
    <source>
        <dbReference type="EMBL" id="SFO43884.1"/>
    </source>
</evidence>
<dbReference type="EMBL" id="FOWD01000026">
    <property type="protein sequence ID" value="SFO43884.1"/>
    <property type="molecule type" value="Genomic_DNA"/>
</dbReference>
<dbReference type="Proteomes" id="UP000198806">
    <property type="component" value="Unassembled WGS sequence"/>
</dbReference>
<sequence length="78" mass="8815">MKIKNIKRKCIILSLILILTGVLISIAGFGVAGFDYNRLKKEATHDPWYQTIHINSDTPWYGVKFGNNIHLMNIGNAD</sequence>
<dbReference type="RefSeq" id="WP_091687497.1">
    <property type="nucleotide sequence ID" value="NZ_BAABFM010000078.1"/>
</dbReference>
<reference evidence="2 3" key="1">
    <citation type="submission" date="2016-10" db="EMBL/GenBank/DDBJ databases">
        <authorList>
            <person name="de Groot N.N."/>
        </authorList>
    </citation>
    <scope>NUCLEOTIDE SEQUENCE [LARGE SCALE GENOMIC DNA]</scope>
    <source>
        <strain evidence="2 3">DSM 1283</strain>
    </source>
</reference>
<keyword evidence="1" id="KW-1133">Transmembrane helix</keyword>
<keyword evidence="3" id="KW-1185">Reference proteome</keyword>